<dbReference type="PROSITE" id="PS00141">
    <property type="entry name" value="ASP_PROTEASE"/>
    <property type="match status" value="1"/>
</dbReference>
<dbReference type="PROSITE" id="PS51257">
    <property type="entry name" value="PROKAR_LIPOPROTEIN"/>
    <property type="match status" value="1"/>
</dbReference>
<organism evidence="7">
    <name type="scientific">Acidicaldus sp</name>
    <dbReference type="NCBI Taxonomy" id="1872105"/>
    <lineage>
        <taxon>Bacteria</taxon>
        <taxon>Pseudomonadati</taxon>
        <taxon>Pseudomonadota</taxon>
        <taxon>Alphaproteobacteria</taxon>
        <taxon>Acetobacterales</taxon>
        <taxon>Acetobacteraceae</taxon>
        <taxon>Acidicaldus</taxon>
    </lineage>
</organism>
<dbReference type="GO" id="GO:0006508">
    <property type="term" value="P:proteolysis"/>
    <property type="evidence" value="ECO:0007669"/>
    <property type="project" value="UniProtKB-KW"/>
</dbReference>
<dbReference type="InterPro" id="IPR021109">
    <property type="entry name" value="Peptidase_aspartic_dom_sf"/>
</dbReference>
<feature type="signal peptide" evidence="5">
    <location>
        <begin position="1"/>
        <end position="29"/>
    </location>
</feature>
<dbReference type="GO" id="GO:0004190">
    <property type="term" value="F:aspartic-type endopeptidase activity"/>
    <property type="evidence" value="ECO:0007669"/>
    <property type="project" value="UniProtKB-KW"/>
</dbReference>
<protein>
    <recommendedName>
        <fullName evidence="6">Peptidase A2 domain-containing protein</fullName>
    </recommendedName>
</protein>
<dbReference type="AlphaFoldDB" id="A0A8J4M5H1"/>
<dbReference type="PROSITE" id="PS50175">
    <property type="entry name" value="ASP_PROT_RETROV"/>
    <property type="match status" value="1"/>
</dbReference>
<feature type="chain" id="PRO_5035278618" description="Peptidase A2 domain-containing protein" evidence="5">
    <location>
        <begin position="30"/>
        <end position="320"/>
    </location>
</feature>
<evidence type="ECO:0000259" key="6">
    <source>
        <dbReference type="PROSITE" id="PS50175"/>
    </source>
</evidence>
<dbReference type="InterPro" id="IPR034122">
    <property type="entry name" value="Retropepsin-like_bacterial"/>
</dbReference>
<dbReference type="Pfam" id="PF13650">
    <property type="entry name" value="Asp_protease_2"/>
    <property type="match status" value="1"/>
</dbReference>
<dbReference type="PANTHER" id="PTHR12917:SF1">
    <property type="entry name" value="AT13091P"/>
    <property type="match status" value="1"/>
</dbReference>
<feature type="domain" description="Peptidase A2" evidence="6">
    <location>
        <begin position="70"/>
        <end position="155"/>
    </location>
</feature>
<keyword evidence="3" id="KW-0064">Aspartyl protease</keyword>
<dbReference type="EMBL" id="DTQM01000107">
    <property type="protein sequence ID" value="HGC42686.1"/>
    <property type="molecule type" value="Genomic_DNA"/>
</dbReference>
<dbReference type="PANTHER" id="PTHR12917">
    <property type="entry name" value="ASPARTYL PROTEASE DDI-RELATED"/>
    <property type="match status" value="1"/>
</dbReference>
<dbReference type="SUPFAM" id="SSF50630">
    <property type="entry name" value="Acid proteases"/>
    <property type="match status" value="2"/>
</dbReference>
<dbReference type="CDD" id="cd05483">
    <property type="entry name" value="retropepsin_like_bacteria"/>
    <property type="match status" value="2"/>
</dbReference>
<dbReference type="Pfam" id="PF13975">
    <property type="entry name" value="gag-asp_proteas"/>
    <property type="match status" value="1"/>
</dbReference>
<dbReference type="InterPro" id="IPR001995">
    <property type="entry name" value="Peptidase_A2_cat"/>
</dbReference>
<reference evidence="7" key="1">
    <citation type="journal article" date="2020" name="mSystems">
        <title>Genome- and Community-Level Interaction Insights into Carbon Utilization and Element Cycling Functions of Hydrothermarchaeota in Hydrothermal Sediment.</title>
        <authorList>
            <person name="Zhou Z."/>
            <person name="Liu Y."/>
            <person name="Xu W."/>
            <person name="Pan J."/>
            <person name="Luo Z.H."/>
            <person name="Li M."/>
        </authorList>
    </citation>
    <scope>NUCLEOTIDE SEQUENCE</scope>
    <source>
        <strain evidence="7">SpSt-997</strain>
    </source>
</reference>
<evidence type="ECO:0000256" key="5">
    <source>
        <dbReference type="SAM" id="SignalP"/>
    </source>
</evidence>
<evidence type="ECO:0000313" key="7">
    <source>
        <dbReference type="EMBL" id="HGC42686.1"/>
    </source>
</evidence>
<dbReference type="Gene3D" id="2.40.70.10">
    <property type="entry name" value="Acid Proteases"/>
    <property type="match status" value="2"/>
</dbReference>
<proteinExistence type="inferred from homology"/>
<evidence type="ECO:0000256" key="4">
    <source>
        <dbReference type="ARBA" id="ARBA00022801"/>
    </source>
</evidence>
<keyword evidence="2" id="KW-0645">Protease</keyword>
<keyword evidence="5" id="KW-0732">Signal</keyword>
<comment type="caution">
    <text evidence="7">The sequence shown here is derived from an EMBL/GenBank/DDBJ whole genome shotgun (WGS) entry which is preliminary data.</text>
</comment>
<sequence>MRFFGKRDWNRWRRRVVGGLALCSLSFLAACAEPAPPNTAACVLARIAALPITQSRGFALIPAGLNGQETLLLVDTGAAATMVARHMADQLGLMPDRLMPYAVNGVGGMVLTRRMVVDRFLVGAVDLGAQHVMVSEPGFFAGFDPRPSGLIGADFLGGLDADFDMPAERITLYRPRGCSGRFVPPWPGARYYTLPAELSDGGQLFVTVSIDGHRLKAMVDSGAETTVLNASALGKLGVPRAALDGDRHVAAHGIDMQAHLAYLHHFREVRIGAEIYNGNAVWVGEMKLLPADMLLGSDFFRSHRVWLSWTRREVLVAVSP</sequence>
<evidence type="ECO:0000256" key="3">
    <source>
        <dbReference type="ARBA" id="ARBA00022750"/>
    </source>
</evidence>
<keyword evidence="4" id="KW-0378">Hydrolase</keyword>
<accession>A0A8J4M5H1</accession>
<gene>
    <name evidence="7" type="ORF">ENY07_05630</name>
</gene>
<name>A0A8J4M5H1_9PROT</name>
<evidence type="ECO:0000256" key="1">
    <source>
        <dbReference type="ARBA" id="ARBA00009136"/>
    </source>
</evidence>
<comment type="similarity">
    <text evidence="1">Belongs to the DDI1 family.</text>
</comment>
<dbReference type="InterPro" id="IPR001969">
    <property type="entry name" value="Aspartic_peptidase_AS"/>
</dbReference>
<evidence type="ECO:0000256" key="2">
    <source>
        <dbReference type="ARBA" id="ARBA00022670"/>
    </source>
</evidence>